<dbReference type="PANTHER" id="PTHR20859:SF87">
    <property type="entry name" value="CYTOKINE RECEPTOR FAMILY MEMBER B13-RELATED"/>
    <property type="match status" value="1"/>
</dbReference>
<keyword evidence="3" id="KW-1185">Reference proteome</keyword>
<dbReference type="Pfam" id="PF01108">
    <property type="entry name" value="Tissue_fac"/>
    <property type="match status" value="1"/>
</dbReference>
<dbReference type="InterPro" id="IPR036116">
    <property type="entry name" value="FN3_sf"/>
</dbReference>
<sequence length="246" mass="28136">MGREGTAEAVHDREAKDRTGAILWIQAEKTVPAPFDLKLSCHNFETVVYWNYKNVSLRPRFRVQILKDINNADSETTETSFLRQDISSFVTHIYDSYYVNVSAMKESEISTSAVSPQFSYRKDLPAEVRCTLDFPNVTLSVKDGQITFTFSHPYQVYKDTPMVKKLNGCEECNKFKYSVSYNETDTYNYECLEEVCKETFHIPGNSDQHCISLSGTELNINSGKYVNVRRPRSVGYISSSSLCALW</sequence>
<proteinExistence type="predicted"/>
<dbReference type="AlphaFoldDB" id="A0A9D3MX80"/>
<evidence type="ECO:0000313" key="2">
    <source>
        <dbReference type="EMBL" id="KAG5854995.1"/>
    </source>
</evidence>
<name>A0A9D3MX80_ANGAN</name>
<dbReference type="Proteomes" id="UP001044222">
    <property type="component" value="Unassembled WGS sequence"/>
</dbReference>
<dbReference type="GO" id="GO:0004896">
    <property type="term" value="F:cytokine receptor activity"/>
    <property type="evidence" value="ECO:0007669"/>
    <property type="project" value="TreeGrafter"/>
</dbReference>
<feature type="domain" description="Fibronectin type-III" evidence="1">
    <location>
        <begin position="27"/>
        <end position="110"/>
    </location>
</feature>
<comment type="caution">
    <text evidence="2">The sequence shown here is derived from an EMBL/GenBank/DDBJ whole genome shotgun (WGS) entry which is preliminary data.</text>
</comment>
<evidence type="ECO:0000313" key="3">
    <source>
        <dbReference type="Proteomes" id="UP001044222"/>
    </source>
</evidence>
<dbReference type="Gene3D" id="2.60.40.10">
    <property type="entry name" value="Immunoglobulins"/>
    <property type="match status" value="2"/>
</dbReference>
<evidence type="ECO:0000259" key="1">
    <source>
        <dbReference type="Pfam" id="PF01108"/>
    </source>
</evidence>
<dbReference type="SUPFAM" id="SSF49265">
    <property type="entry name" value="Fibronectin type III"/>
    <property type="match status" value="1"/>
</dbReference>
<dbReference type="InterPro" id="IPR013783">
    <property type="entry name" value="Ig-like_fold"/>
</dbReference>
<protein>
    <recommendedName>
        <fullName evidence="1">Fibronectin type-III domain-containing protein</fullName>
    </recommendedName>
</protein>
<dbReference type="InterPro" id="IPR003961">
    <property type="entry name" value="FN3_dom"/>
</dbReference>
<dbReference type="PANTHER" id="PTHR20859">
    <property type="entry name" value="INTERFERON/INTERLEUKIN RECEPTOR"/>
    <property type="match status" value="1"/>
</dbReference>
<dbReference type="GO" id="GO:0005886">
    <property type="term" value="C:plasma membrane"/>
    <property type="evidence" value="ECO:0007669"/>
    <property type="project" value="TreeGrafter"/>
</dbReference>
<accession>A0A9D3MX80</accession>
<reference evidence="2" key="1">
    <citation type="submission" date="2021-01" db="EMBL/GenBank/DDBJ databases">
        <title>A chromosome-scale assembly of European eel, Anguilla anguilla.</title>
        <authorList>
            <person name="Henkel C."/>
            <person name="Jong-Raadsen S.A."/>
            <person name="Dufour S."/>
            <person name="Weltzien F.-A."/>
            <person name="Palstra A.P."/>
            <person name="Pelster B."/>
            <person name="Spaink H.P."/>
            <person name="Van Den Thillart G.E."/>
            <person name="Jansen H."/>
            <person name="Zahm M."/>
            <person name="Klopp C."/>
            <person name="Cedric C."/>
            <person name="Louis A."/>
            <person name="Berthelot C."/>
            <person name="Parey E."/>
            <person name="Roest Crollius H."/>
            <person name="Montfort J."/>
            <person name="Robinson-Rechavi M."/>
            <person name="Bucao C."/>
            <person name="Bouchez O."/>
            <person name="Gislard M."/>
            <person name="Lluch J."/>
            <person name="Milhes M."/>
            <person name="Lampietro C."/>
            <person name="Lopez Roques C."/>
            <person name="Donnadieu C."/>
            <person name="Braasch I."/>
            <person name="Desvignes T."/>
            <person name="Postlethwait J."/>
            <person name="Bobe J."/>
            <person name="Guiguen Y."/>
            <person name="Dirks R."/>
        </authorList>
    </citation>
    <scope>NUCLEOTIDE SEQUENCE</scope>
    <source>
        <strain evidence="2">Tag_6206</strain>
        <tissue evidence="2">Liver</tissue>
    </source>
</reference>
<dbReference type="EMBL" id="JAFIRN010000002">
    <property type="protein sequence ID" value="KAG5854995.1"/>
    <property type="molecule type" value="Genomic_DNA"/>
</dbReference>
<gene>
    <name evidence="2" type="ORF">ANANG_G00044000</name>
</gene>
<organism evidence="2 3">
    <name type="scientific">Anguilla anguilla</name>
    <name type="common">European freshwater eel</name>
    <name type="synonym">Muraena anguilla</name>
    <dbReference type="NCBI Taxonomy" id="7936"/>
    <lineage>
        <taxon>Eukaryota</taxon>
        <taxon>Metazoa</taxon>
        <taxon>Chordata</taxon>
        <taxon>Craniata</taxon>
        <taxon>Vertebrata</taxon>
        <taxon>Euteleostomi</taxon>
        <taxon>Actinopterygii</taxon>
        <taxon>Neopterygii</taxon>
        <taxon>Teleostei</taxon>
        <taxon>Anguilliformes</taxon>
        <taxon>Anguillidae</taxon>
        <taxon>Anguilla</taxon>
    </lineage>
</organism>
<dbReference type="InterPro" id="IPR050650">
    <property type="entry name" value="Type-II_Cytokine-TF_Rcpt"/>
</dbReference>